<evidence type="ECO:0000313" key="2">
    <source>
        <dbReference type="Proteomes" id="UP000295601"/>
    </source>
</evidence>
<comment type="caution">
    <text evidence="1">The sequence shown here is derived from an EMBL/GenBank/DDBJ whole genome shotgun (WGS) entry which is preliminary data.</text>
</comment>
<protein>
    <submittedName>
        <fullName evidence="1">Microsomal dipeptidase-like Zn-dependent dipeptidase</fullName>
    </submittedName>
</protein>
<dbReference type="GO" id="GO:0006508">
    <property type="term" value="P:proteolysis"/>
    <property type="evidence" value="ECO:0007669"/>
    <property type="project" value="InterPro"/>
</dbReference>
<proteinExistence type="predicted"/>
<reference evidence="1 2" key="1">
    <citation type="submission" date="2019-03" db="EMBL/GenBank/DDBJ databases">
        <title>Genomic analyses of the natural microbiome of Caenorhabditis elegans.</title>
        <authorList>
            <person name="Samuel B."/>
        </authorList>
    </citation>
    <scope>NUCLEOTIDE SEQUENCE [LARGE SCALE GENOMIC DNA]</scope>
    <source>
        <strain evidence="1 2">JUb18</strain>
    </source>
</reference>
<dbReference type="Gene3D" id="3.20.20.140">
    <property type="entry name" value="Metal-dependent hydrolases"/>
    <property type="match status" value="1"/>
</dbReference>
<keyword evidence="2" id="KW-1185">Reference proteome</keyword>
<accession>A0A4R6S3M4</accession>
<dbReference type="SUPFAM" id="SSF51556">
    <property type="entry name" value="Metallo-dependent hydrolases"/>
    <property type="match status" value="1"/>
</dbReference>
<dbReference type="EMBL" id="SNYA01000002">
    <property type="protein sequence ID" value="TDP94242.1"/>
    <property type="molecule type" value="Genomic_DNA"/>
</dbReference>
<gene>
    <name evidence="1" type="ORF">EDF62_0652</name>
</gene>
<dbReference type="Proteomes" id="UP000295601">
    <property type="component" value="Unassembled WGS sequence"/>
</dbReference>
<dbReference type="PANTHER" id="PTHR10443">
    <property type="entry name" value="MICROSOMAL DIPEPTIDASE"/>
    <property type="match status" value="1"/>
</dbReference>
<dbReference type="GO" id="GO:0070573">
    <property type="term" value="F:metallodipeptidase activity"/>
    <property type="evidence" value="ECO:0007669"/>
    <property type="project" value="InterPro"/>
</dbReference>
<dbReference type="InterPro" id="IPR032466">
    <property type="entry name" value="Metal_Hydrolase"/>
</dbReference>
<dbReference type="AlphaFoldDB" id="A0A4R6S3M4"/>
<dbReference type="Pfam" id="PF01244">
    <property type="entry name" value="Peptidase_M19"/>
    <property type="match status" value="1"/>
</dbReference>
<dbReference type="RefSeq" id="WP_243735990.1">
    <property type="nucleotide sequence ID" value="NZ_SNYA01000002.1"/>
</dbReference>
<evidence type="ECO:0000313" key="1">
    <source>
        <dbReference type="EMBL" id="TDP94242.1"/>
    </source>
</evidence>
<sequence length="342" mass="37921">MNTLVSESQPGSAIVVDCLEYSKPSRERFLEWKTGRVGCVHVTLAVWETARETLSVIGQWNDLFAENSDLVALARTADEIRAIAVSGRTAVVFGFQNTAPLEDDIRLVQVFHDLGVRIVQLTYNTQNSIAAGCWEDDDSGLSTHVGRQFVRELNSVGMLIDLSHCSERSCLDTIEVSSAPVAVTHANPLEFVGTDVELGRRPKSSQVLHALAERGGVVGLSPYVRMLKNGIHTTEQEFVDMISWSVETFGVEHVALGTDFYTGYGIEAVKWWRMGRWGRESPFPIDENAPVVEWPAWFKSPEAFPSLVTAMEKSGFGATELDLVLGGNWIRLFGEVFDRQEP</sequence>
<dbReference type="PANTHER" id="PTHR10443:SF12">
    <property type="entry name" value="DIPEPTIDASE"/>
    <property type="match status" value="1"/>
</dbReference>
<dbReference type="PROSITE" id="PS51365">
    <property type="entry name" value="RENAL_DIPEPTIDASE_2"/>
    <property type="match status" value="1"/>
</dbReference>
<organism evidence="1 2">
    <name type="scientific">Leucobacter luti</name>
    <dbReference type="NCBI Taxonomy" id="340320"/>
    <lineage>
        <taxon>Bacteria</taxon>
        <taxon>Bacillati</taxon>
        <taxon>Actinomycetota</taxon>
        <taxon>Actinomycetes</taxon>
        <taxon>Micrococcales</taxon>
        <taxon>Microbacteriaceae</taxon>
        <taxon>Leucobacter</taxon>
    </lineage>
</organism>
<dbReference type="InterPro" id="IPR008257">
    <property type="entry name" value="Pept_M19"/>
</dbReference>
<name>A0A4R6S3M4_9MICO</name>